<dbReference type="PANTHER" id="PTHR11769:SF19">
    <property type="entry name" value="HYALURONIDASE-3"/>
    <property type="match status" value="1"/>
</dbReference>
<dbReference type="Proteomes" id="UP000327468">
    <property type="component" value="Chromosome 8"/>
</dbReference>
<dbReference type="InterPro" id="IPR013785">
    <property type="entry name" value="Aldolase_TIM"/>
</dbReference>
<evidence type="ECO:0000256" key="4">
    <source>
        <dbReference type="ARBA" id="ARBA00023157"/>
    </source>
</evidence>
<evidence type="ECO:0000256" key="6">
    <source>
        <dbReference type="PIRNR" id="PIRNR038193"/>
    </source>
</evidence>
<keyword evidence="3 9" id="KW-0378">Hydrolase</keyword>
<feature type="active site" description="Proton donor" evidence="7">
    <location>
        <position position="135"/>
    </location>
</feature>
<dbReference type="GO" id="GO:0030214">
    <property type="term" value="P:hyaluronan catabolic process"/>
    <property type="evidence" value="ECO:0007669"/>
    <property type="project" value="TreeGrafter"/>
</dbReference>
<dbReference type="InterPro" id="IPR018155">
    <property type="entry name" value="Hyaluronidase"/>
</dbReference>
<dbReference type="Pfam" id="PF01630">
    <property type="entry name" value="Glyco_hydro_56"/>
    <property type="match status" value="1"/>
</dbReference>
<keyword evidence="4 8" id="KW-1015">Disulfide bond</keyword>
<dbReference type="EMBL" id="VFJC01000009">
    <property type="protein sequence ID" value="KAB5567284.1"/>
    <property type="molecule type" value="Genomic_DNA"/>
</dbReference>
<keyword evidence="10" id="KW-0732">Signal</keyword>
<dbReference type="AlphaFoldDB" id="A0A5N5NIQ7"/>
<feature type="disulfide bond" evidence="8">
    <location>
        <begin position="48"/>
        <end position="340"/>
    </location>
</feature>
<dbReference type="EC" id="3.2.1.35" evidence="9"/>
<feature type="disulfide bond" evidence="8">
    <location>
        <begin position="365"/>
        <end position="376"/>
    </location>
</feature>
<comment type="catalytic activity">
    <reaction evidence="1 9">
        <text>Random hydrolysis of (1-&gt;4)-linkages between N-acetyl-beta-D-glucosamine and D-glucuronate residues in hyaluronate.</text>
        <dbReference type="EC" id="3.2.1.35"/>
    </reaction>
</comment>
<evidence type="ECO:0000313" key="14">
    <source>
        <dbReference type="Proteomes" id="UP000327468"/>
    </source>
</evidence>
<feature type="disulfide bond" evidence="8">
    <location>
        <begin position="408"/>
        <end position="417"/>
    </location>
</feature>
<keyword evidence="5 9" id="KW-0326">Glycosidase</keyword>
<keyword evidence="14" id="KW-1185">Reference proteome</keyword>
<evidence type="ECO:0000256" key="7">
    <source>
        <dbReference type="PIRSR" id="PIRSR038193-1"/>
    </source>
</evidence>
<comment type="caution">
    <text evidence="13">The sequence shown here is derived from an EMBL/GenBank/DDBJ whole genome shotgun (WGS) entry which is preliminary data.</text>
</comment>
<evidence type="ECO:0000313" key="13">
    <source>
        <dbReference type="EMBL" id="KAB5567284.1"/>
    </source>
</evidence>
<sequence length="425" mass="48148">MFCGSSLLLSLLLPLTFTVFPGDTVSDSDSVIRKHGFSVVWNMPTSKCERVFGVSLPLQEYGIIHNAEQRFRGENISLFYERRLGLYPYINREGLSVNGGVPQNGNLDSHLALSEGQILALMRRSFSGLAVVDWEKWQPLWVRNYGTRQAYNDLSKQLVREKHPDMSEEEVTSLATAEFEKAAKSFMEETLRLGVKARPKGLWGFYGYPGCYNDRGAKESGYTGQCKPGTEALNDKLAFLWRQSTALYPSVYVHHELAGHPNTRLMVRHRVLEAFRVASQHGRDAPRLPILPYARVAFTKTLHFLNQTDLENTLGEIASLGAAGVVLWGEMWFAKSKHQCILLRNYIRTVLGVYVNILRLGVAHCSKSVCRANGRCVRRNPHSGHMIAQFNTRSEHDHDLRSKFKCVCYEGWSGEQCEENIMDVK</sequence>
<dbReference type="InterPro" id="IPR000742">
    <property type="entry name" value="EGF"/>
</dbReference>
<proteinExistence type="inferred from homology"/>
<comment type="similarity">
    <text evidence="2 6 9">Belongs to the glycosyl hydrolase 56 family.</text>
</comment>
<dbReference type="PROSITE" id="PS01186">
    <property type="entry name" value="EGF_2"/>
    <property type="match status" value="1"/>
</dbReference>
<feature type="signal peptide" evidence="10">
    <location>
        <begin position="1"/>
        <end position="18"/>
    </location>
</feature>
<evidence type="ECO:0000259" key="12">
    <source>
        <dbReference type="PROSITE" id="PS01186"/>
    </source>
</evidence>
<evidence type="ECO:0000256" key="8">
    <source>
        <dbReference type="PIRSR" id="PIRSR038193-3"/>
    </source>
</evidence>
<dbReference type="GO" id="GO:0005975">
    <property type="term" value="P:carbohydrate metabolic process"/>
    <property type="evidence" value="ECO:0007669"/>
    <property type="project" value="UniProtKB-UniRule"/>
</dbReference>
<feature type="disulfide bond" evidence="8">
    <location>
        <begin position="211"/>
        <end position="226"/>
    </location>
</feature>
<dbReference type="Gene3D" id="3.20.20.70">
    <property type="entry name" value="Aldolase class I"/>
    <property type="match status" value="1"/>
</dbReference>
<reference evidence="13 14" key="1">
    <citation type="submission" date="2019-06" db="EMBL/GenBank/DDBJ databases">
        <title>A chromosome-scale genome assembly of the striped catfish, Pangasianodon hypophthalmus.</title>
        <authorList>
            <person name="Wen M."/>
            <person name="Zahm M."/>
            <person name="Roques C."/>
            <person name="Cabau C."/>
            <person name="Klopp C."/>
            <person name="Donnadieu C."/>
            <person name="Jouanno E."/>
            <person name="Avarre J.-C."/>
            <person name="Campet M."/>
            <person name="Ha T.T.T."/>
            <person name="Dugue R."/>
            <person name="Lampietro C."/>
            <person name="Louis A."/>
            <person name="Herpin A."/>
            <person name="Echchiki A."/>
            <person name="Berthelot C."/>
            <person name="Parey E."/>
            <person name="Roest-Crollius H."/>
            <person name="Braasch I."/>
            <person name="Postlethwait J."/>
            <person name="Bobe J."/>
            <person name="Montfort J."/>
            <person name="Bouchez O."/>
            <person name="Begum T."/>
            <person name="Schartl M."/>
            <person name="Guiguen Y."/>
        </authorList>
    </citation>
    <scope>NUCLEOTIDE SEQUENCE [LARGE SCALE GENOMIC DNA]</scope>
    <source>
        <strain evidence="13 14">Indonesia</strain>
        <tissue evidence="13">Blood</tissue>
    </source>
</reference>
<dbReference type="InterPro" id="IPR017853">
    <property type="entry name" value="GH"/>
</dbReference>
<evidence type="ECO:0000256" key="3">
    <source>
        <dbReference type="ARBA" id="ARBA00022801"/>
    </source>
</evidence>
<accession>A0A5N5NIQ7</accession>
<dbReference type="PRINTS" id="PR00846">
    <property type="entry name" value="GLHYDRLASE56"/>
</dbReference>
<dbReference type="FunFam" id="3.20.20.70:FF:000065">
    <property type="entry name" value="Hyaluronidase"/>
    <property type="match status" value="1"/>
</dbReference>
<dbReference type="PIRSF" id="PIRSF038193">
    <property type="entry name" value="Hyaluronidase"/>
    <property type="match status" value="1"/>
</dbReference>
<organism evidence="13 14">
    <name type="scientific">Pangasianodon hypophthalmus</name>
    <name type="common">Striped catfish</name>
    <name type="synonym">Helicophagus hypophthalmus</name>
    <dbReference type="NCBI Taxonomy" id="310915"/>
    <lineage>
        <taxon>Eukaryota</taxon>
        <taxon>Metazoa</taxon>
        <taxon>Chordata</taxon>
        <taxon>Craniata</taxon>
        <taxon>Vertebrata</taxon>
        <taxon>Euteleostomi</taxon>
        <taxon>Actinopterygii</taxon>
        <taxon>Neopterygii</taxon>
        <taxon>Teleostei</taxon>
        <taxon>Ostariophysi</taxon>
        <taxon>Siluriformes</taxon>
        <taxon>Pangasiidae</taxon>
        <taxon>Pangasianodon</taxon>
    </lineage>
</organism>
<evidence type="ECO:0000256" key="9">
    <source>
        <dbReference type="RuleBase" id="RU610713"/>
    </source>
</evidence>
<evidence type="ECO:0000256" key="5">
    <source>
        <dbReference type="ARBA" id="ARBA00023295"/>
    </source>
</evidence>
<gene>
    <name evidence="13" type="ORF">PHYPO_G00231000</name>
</gene>
<dbReference type="GO" id="GO:0001669">
    <property type="term" value="C:acrosomal vesicle"/>
    <property type="evidence" value="ECO:0007669"/>
    <property type="project" value="TreeGrafter"/>
</dbReference>
<protein>
    <recommendedName>
        <fullName evidence="9">Hyaluronidase</fullName>
        <ecNumber evidence="9">3.2.1.35</ecNumber>
    </recommendedName>
</protein>
<evidence type="ECO:0000256" key="10">
    <source>
        <dbReference type="SAM" id="SignalP"/>
    </source>
</evidence>
<dbReference type="PROSITE" id="PS00022">
    <property type="entry name" value="EGF_1"/>
    <property type="match status" value="1"/>
</dbReference>
<evidence type="ECO:0000259" key="11">
    <source>
        <dbReference type="PROSITE" id="PS00022"/>
    </source>
</evidence>
<dbReference type="GO" id="GO:0004415">
    <property type="term" value="F:hyalurononglucosaminidase activity"/>
    <property type="evidence" value="ECO:0007669"/>
    <property type="project" value="UniProtKB-UniRule"/>
</dbReference>
<feature type="disulfide bond" evidence="8">
    <location>
        <begin position="370"/>
        <end position="406"/>
    </location>
</feature>
<dbReference type="PANTHER" id="PTHR11769">
    <property type="entry name" value="HYALURONIDASE"/>
    <property type="match status" value="1"/>
</dbReference>
<evidence type="ECO:0000256" key="2">
    <source>
        <dbReference type="ARBA" id="ARBA00008871"/>
    </source>
</evidence>
<evidence type="ECO:0000256" key="1">
    <source>
        <dbReference type="ARBA" id="ARBA00000251"/>
    </source>
</evidence>
<dbReference type="SUPFAM" id="SSF51445">
    <property type="entry name" value="(Trans)glycosidases"/>
    <property type="match status" value="1"/>
</dbReference>
<dbReference type="OrthoDB" id="5796153at2759"/>
<feature type="domain" description="EGF-like" evidence="11 12">
    <location>
        <begin position="406"/>
        <end position="417"/>
    </location>
</feature>
<name>A0A5N5NIQ7_PANHP</name>
<feature type="chain" id="PRO_5024381278" description="Hyaluronidase" evidence="10">
    <location>
        <begin position="19"/>
        <end position="425"/>
    </location>
</feature>